<evidence type="ECO:0000256" key="4">
    <source>
        <dbReference type="ARBA" id="ARBA00022840"/>
    </source>
</evidence>
<dbReference type="SMART" id="SM00490">
    <property type="entry name" value="HELICc"/>
    <property type="match status" value="1"/>
</dbReference>
<dbReference type="Proteomes" id="UP001467690">
    <property type="component" value="Unassembled WGS sequence"/>
</dbReference>
<keyword evidence="1" id="KW-0547">Nucleotide-binding</keyword>
<dbReference type="InterPro" id="IPR011545">
    <property type="entry name" value="DEAD/DEAH_box_helicase_dom"/>
</dbReference>
<keyword evidence="2 7" id="KW-0378">Hydrolase</keyword>
<feature type="domain" description="Helicase ATP-binding" evidence="5">
    <location>
        <begin position="82"/>
        <end position="245"/>
    </location>
</feature>
<dbReference type="NCBIfam" id="TIGR01967">
    <property type="entry name" value="DEAH_box_HrpA"/>
    <property type="match status" value="1"/>
</dbReference>
<gene>
    <name evidence="7" type="primary">hrpA</name>
    <name evidence="7" type="ORF">ABS311_13760</name>
</gene>
<dbReference type="SMART" id="SM00487">
    <property type="entry name" value="DEXDc"/>
    <property type="match status" value="1"/>
</dbReference>
<dbReference type="InterPro" id="IPR024590">
    <property type="entry name" value="HrpA_C"/>
</dbReference>
<proteinExistence type="predicted"/>
<keyword evidence="8" id="KW-1185">Reference proteome</keyword>
<dbReference type="InterPro" id="IPR001650">
    <property type="entry name" value="Helicase_C-like"/>
</dbReference>
<evidence type="ECO:0000313" key="8">
    <source>
        <dbReference type="Proteomes" id="UP001467690"/>
    </source>
</evidence>
<feature type="domain" description="Helicase C-terminal" evidence="6">
    <location>
        <begin position="269"/>
        <end position="439"/>
    </location>
</feature>
<evidence type="ECO:0000256" key="3">
    <source>
        <dbReference type="ARBA" id="ARBA00022806"/>
    </source>
</evidence>
<keyword evidence="3 7" id="KW-0347">Helicase</keyword>
<reference evidence="7 8" key="1">
    <citation type="submission" date="2024-06" db="EMBL/GenBank/DDBJ databases">
        <authorList>
            <person name="Chen R.Y."/>
        </authorList>
    </citation>
    <scope>NUCLEOTIDE SEQUENCE [LARGE SCALE GENOMIC DNA]</scope>
    <source>
        <strain evidence="7 8">D2</strain>
    </source>
</reference>
<protein>
    <submittedName>
        <fullName evidence="7">ATP-dependent RNA helicase HrpA</fullName>
        <ecNumber evidence="7">3.6.4.13</ecNumber>
    </submittedName>
</protein>
<dbReference type="InterPro" id="IPR010222">
    <property type="entry name" value="RNA_helicase_HrpA"/>
</dbReference>
<evidence type="ECO:0000313" key="7">
    <source>
        <dbReference type="EMBL" id="MER2492944.1"/>
    </source>
</evidence>
<dbReference type="PANTHER" id="PTHR18934:SF99">
    <property type="entry name" value="ATP-DEPENDENT RNA HELICASE DHX37-RELATED"/>
    <property type="match status" value="1"/>
</dbReference>
<evidence type="ECO:0000256" key="2">
    <source>
        <dbReference type="ARBA" id="ARBA00022801"/>
    </source>
</evidence>
<dbReference type="SMART" id="SM00382">
    <property type="entry name" value="AAA"/>
    <property type="match status" value="1"/>
</dbReference>
<accession>A0ABV1RJ88</accession>
<organism evidence="7 8">
    <name type="scientific">Catenovulum sediminis</name>
    <dbReference type="NCBI Taxonomy" id="1740262"/>
    <lineage>
        <taxon>Bacteria</taxon>
        <taxon>Pseudomonadati</taxon>
        <taxon>Pseudomonadota</taxon>
        <taxon>Gammaproteobacteria</taxon>
        <taxon>Alteromonadales</taxon>
        <taxon>Alteromonadaceae</taxon>
        <taxon>Catenovulum</taxon>
    </lineage>
</organism>
<dbReference type="Pfam" id="PF11898">
    <property type="entry name" value="DUF3418"/>
    <property type="match status" value="1"/>
</dbReference>
<dbReference type="NCBIfam" id="NF008348">
    <property type="entry name" value="PRK11131.1"/>
    <property type="match status" value="1"/>
</dbReference>
<dbReference type="PANTHER" id="PTHR18934">
    <property type="entry name" value="ATP-DEPENDENT RNA HELICASE"/>
    <property type="match status" value="1"/>
</dbReference>
<dbReference type="InterPro" id="IPR003593">
    <property type="entry name" value="AAA+_ATPase"/>
</dbReference>
<dbReference type="Gene3D" id="3.40.50.300">
    <property type="entry name" value="P-loop containing nucleotide triphosphate hydrolases"/>
    <property type="match status" value="2"/>
</dbReference>
<dbReference type="Pfam" id="PF00271">
    <property type="entry name" value="Helicase_C"/>
    <property type="match status" value="1"/>
</dbReference>
<keyword evidence="4" id="KW-0067">ATP-binding</keyword>
<sequence>MSELTRKSLSLLKSVYKPDYFRLKKRFFQLEKIKDAEKQQVAFDSWLQQVETSVQFVKARIKNKPVPEYPDLPVSEKRTEIIDAIKNNQVVIIAGETGSGKTTQLPKMCIEAGCGLNGQIGHTQPRRLAARSVATRIAQELNTELGKDVGFKVRFSDQSSPNSYIKLMTDGILLAEIQQDRFLNQYDTIIIDEAHERSLNIDFILGYLKQLLPKRPDLKLIITSATIDVDRFSKHFDKAPVFEVSGRTYPVDIRYRPINEDAEDNDRDQLQAIFDAVEELCKEGPGDILIFMNGEREIRDTADGLQKLNLRDTEILPLYARLSASEQNRIFQSHIGRRIVLSTNVAETSLTVPGIRYVIDPGTARISRYSARTKVQRLPIEAISQASANQRAGRCGRVAAGICIRLYDEDDFINRPEFTDPEILRTNLASVILQMHALGLGDIESFPFIQPPDSRAINDGILLLQEIGALNQQAKKSQATLTQVGRHVSRLPVDPRLGKMVATANELNCLRDVIIIVAGLSIQDPRERPNDKQQAADESHKRFEDKSSDFLSYLHLWDYLEEQQKNESQNQFRKRCKKEFLNYLRVREWQDIVYQLTESTKELGWKTTDQQADYQQIHQALLSGLLSHIGNKDNQQGYLGARNTRFVVFPGSTLAKTKAKWIIAAELVETSRLFARTVAKIEPEWIEPFATHLVNKQYDEPHWEKKRGSVIAYEKQVLYGLTIVHKRKVQFSRIDPVLSREIFIREALVNMDVQLNEKFIQHNADLIEEIETLEAKSRRRDILADEDDLFDFYNSKIPSDIVDLVTFKKWWKIKQKTDVQYLHMQMQDLMRHEAEQVTAEQFPDVWRQGNLTLPLEYVFEPSQSADGVNLIIPLALLNQVEAQGLDWSIPGYRHELAVSLIKSLPKSLRKNFVPAPDYASACLQAIDKTDCLFVEALAKQLLRMSGVKIEKEDWDWLQVPQYLRINFKVIDENEKVLALGKDLNTIKEKLQGKVADTLTQVAEKGIEKENLTQWDFGALQKEYTKKQAGYEIKAFPALTDNTNTVSIKLFDTQPQAEWAMLQGVTRLLYLNLPSPRSYLQDKLPNKAKLGLYFNPFGQIKDLIQDCIEAAIQDFLLNRTKLPRNETEFNECRETLRGELADKVLEVAKQVEKILTSGNRINKKLKGKSSFELIQAQSDIKEQLNNLIFKGFVTRFGVKNLKDIERYLIGIEKRLEKLPVDPVRDRLNRDQVAKIAEPYKEALQQNLKAGPVNQTLEQLRWMLEEFRISLFAQQLGTSMPISAKRISQFIQESQKQGQI</sequence>
<dbReference type="Pfam" id="PF07717">
    <property type="entry name" value="OB_NTP_bind"/>
    <property type="match status" value="1"/>
</dbReference>
<dbReference type="SMART" id="SM00847">
    <property type="entry name" value="HA2"/>
    <property type="match status" value="1"/>
</dbReference>
<dbReference type="CDD" id="cd17989">
    <property type="entry name" value="DEXHc_HrpA"/>
    <property type="match status" value="1"/>
</dbReference>
<comment type="caution">
    <text evidence="7">The sequence shown here is derived from an EMBL/GenBank/DDBJ whole genome shotgun (WGS) entry which is preliminary data.</text>
</comment>
<dbReference type="InterPro" id="IPR011709">
    <property type="entry name" value="DEAD-box_helicase_OB_fold"/>
</dbReference>
<evidence type="ECO:0000259" key="5">
    <source>
        <dbReference type="PROSITE" id="PS51192"/>
    </source>
</evidence>
<dbReference type="EMBL" id="JBELOE010000239">
    <property type="protein sequence ID" value="MER2492944.1"/>
    <property type="molecule type" value="Genomic_DNA"/>
</dbReference>
<dbReference type="Pfam" id="PF00270">
    <property type="entry name" value="DEAD"/>
    <property type="match status" value="1"/>
</dbReference>
<dbReference type="PROSITE" id="PS51192">
    <property type="entry name" value="HELICASE_ATP_BIND_1"/>
    <property type="match status" value="1"/>
</dbReference>
<dbReference type="Pfam" id="PF21010">
    <property type="entry name" value="HA2_C"/>
    <property type="match status" value="1"/>
</dbReference>
<dbReference type="EC" id="3.6.4.13" evidence="7"/>
<dbReference type="InterPro" id="IPR027417">
    <property type="entry name" value="P-loop_NTPase"/>
</dbReference>
<dbReference type="PROSITE" id="PS51194">
    <property type="entry name" value="HELICASE_CTER"/>
    <property type="match status" value="1"/>
</dbReference>
<name>A0ABV1RJ88_9ALTE</name>
<dbReference type="InterPro" id="IPR007502">
    <property type="entry name" value="Helicase-assoc_dom"/>
</dbReference>
<dbReference type="SUPFAM" id="SSF52540">
    <property type="entry name" value="P-loop containing nucleoside triphosphate hydrolases"/>
    <property type="match status" value="1"/>
</dbReference>
<evidence type="ECO:0000256" key="1">
    <source>
        <dbReference type="ARBA" id="ARBA00022741"/>
    </source>
</evidence>
<dbReference type="InterPro" id="IPR014001">
    <property type="entry name" value="Helicase_ATP-bd"/>
</dbReference>
<dbReference type="GO" id="GO:0003724">
    <property type="term" value="F:RNA helicase activity"/>
    <property type="evidence" value="ECO:0007669"/>
    <property type="project" value="UniProtKB-EC"/>
</dbReference>
<dbReference type="GO" id="GO:0016787">
    <property type="term" value="F:hydrolase activity"/>
    <property type="evidence" value="ECO:0007669"/>
    <property type="project" value="UniProtKB-KW"/>
</dbReference>
<dbReference type="CDD" id="cd18791">
    <property type="entry name" value="SF2_C_RHA"/>
    <property type="match status" value="1"/>
</dbReference>
<dbReference type="Gene3D" id="1.20.120.1080">
    <property type="match status" value="1"/>
</dbReference>
<dbReference type="RefSeq" id="WP_350402394.1">
    <property type="nucleotide sequence ID" value="NZ_JBELOE010000239.1"/>
</dbReference>
<evidence type="ECO:0000259" key="6">
    <source>
        <dbReference type="PROSITE" id="PS51194"/>
    </source>
</evidence>